<sequence>MGNGYAVMCMGIPVYVNTQRKVNGHSSLPTPSQQSITKDTSSSVIMELHVDRDLLPCLIKINDCLESDLKLNEVFEFFGVFTFDSEFKEDKDAPDDFTNGFSEDVLVHLPPNKPKPNVVKEIRESLLRHLTTVLGNDGIAATFMLLHLMSTVTGPSHIKIFGVGST</sequence>
<reference evidence="3 4" key="1">
    <citation type="submission" date="2019-09" db="EMBL/GenBank/DDBJ databases">
        <authorList>
            <person name="Ou C."/>
        </authorList>
    </citation>
    <scope>NUCLEOTIDE SEQUENCE [LARGE SCALE GENOMIC DNA]</scope>
    <source>
        <strain evidence="3">S2</strain>
        <tissue evidence="3">Leaf</tissue>
    </source>
</reference>
<protein>
    <submittedName>
        <fullName evidence="3">Mini-chromosome maintenance complex-binding protein-like</fullName>
    </submittedName>
</protein>
<comment type="subcellular location">
    <subcellularLocation>
        <location evidence="1">Nucleus</location>
    </subcellularLocation>
</comment>
<dbReference type="GO" id="GO:0005634">
    <property type="term" value="C:nucleus"/>
    <property type="evidence" value="ECO:0007669"/>
    <property type="project" value="UniProtKB-SubCell"/>
</dbReference>
<organism evidence="3 4">
    <name type="scientific">Pyrus ussuriensis x Pyrus communis</name>
    <dbReference type="NCBI Taxonomy" id="2448454"/>
    <lineage>
        <taxon>Eukaryota</taxon>
        <taxon>Viridiplantae</taxon>
        <taxon>Streptophyta</taxon>
        <taxon>Embryophyta</taxon>
        <taxon>Tracheophyta</taxon>
        <taxon>Spermatophyta</taxon>
        <taxon>Magnoliopsida</taxon>
        <taxon>eudicotyledons</taxon>
        <taxon>Gunneridae</taxon>
        <taxon>Pentapetalae</taxon>
        <taxon>rosids</taxon>
        <taxon>fabids</taxon>
        <taxon>Rosales</taxon>
        <taxon>Rosaceae</taxon>
        <taxon>Amygdaloideae</taxon>
        <taxon>Maleae</taxon>
        <taxon>Pyrus</taxon>
    </lineage>
</organism>
<evidence type="ECO:0000256" key="2">
    <source>
        <dbReference type="ARBA" id="ARBA00023242"/>
    </source>
</evidence>
<reference evidence="3 4" key="2">
    <citation type="submission" date="2019-11" db="EMBL/GenBank/DDBJ databases">
        <title>A de novo genome assembly of a pear dwarfing rootstock.</title>
        <authorList>
            <person name="Wang F."/>
            <person name="Wang J."/>
            <person name="Li S."/>
            <person name="Zhang Y."/>
            <person name="Fang M."/>
            <person name="Ma L."/>
            <person name="Zhao Y."/>
            <person name="Jiang S."/>
        </authorList>
    </citation>
    <scope>NUCLEOTIDE SEQUENCE [LARGE SCALE GENOMIC DNA]</scope>
    <source>
        <strain evidence="3">S2</strain>
        <tissue evidence="3">Leaf</tissue>
    </source>
</reference>
<accession>A0A5N5I8Q6</accession>
<dbReference type="GO" id="GO:0006261">
    <property type="term" value="P:DNA-templated DNA replication"/>
    <property type="evidence" value="ECO:0007669"/>
    <property type="project" value="TreeGrafter"/>
</dbReference>
<dbReference type="GO" id="GO:0003682">
    <property type="term" value="F:chromatin binding"/>
    <property type="evidence" value="ECO:0007669"/>
    <property type="project" value="TreeGrafter"/>
</dbReference>
<proteinExistence type="predicted"/>
<dbReference type="InterPro" id="IPR019140">
    <property type="entry name" value="MCM_complex-bd"/>
</dbReference>
<dbReference type="OrthoDB" id="1744931at2759"/>
<evidence type="ECO:0000313" key="4">
    <source>
        <dbReference type="Proteomes" id="UP000327157"/>
    </source>
</evidence>
<dbReference type="PANTHER" id="PTHR13489:SF0">
    <property type="entry name" value="MINI-CHROMOSOME MAINTENANCE COMPLEX-BINDING PROTEIN"/>
    <property type="match status" value="1"/>
</dbReference>
<keyword evidence="2" id="KW-0539">Nucleus</keyword>
<comment type="caution">
    <text evidence="3">The sequence shown here is derived from an EMBL/GenBank/DDBJ whole genome shotgun (WGS) entry which is preliminary data.</text>
</comment>
<name>A0A5N5I8Q6_9ROSA</name>
<dbReference type="Proteomes" id="UP000327157">
    <property type="component" value="Unassembled WGS sequence"/>
</dbReference>
<evidence type="ECO:0000313" key="3">
    <source>
        <dbReference type="EMBL" id="KAB2634852.1"/>
    </source>
</evidence>
<dbReference type="AlphaFoldDB" id="A0A5N5I8Q6"/>
<gene>
    <name evidence="3" type="ORF">D8674_038050</name>
</gene>
<dbReference type="EMBL" id="SMOL01000021">
    <property type="protein sequence ID" value="KAB2634852.1"/>
    <property type="molecule type" value="Genomic_DNA"/>
</dbReference>
<dbReference type="PANTHER" id="PTHR13489">
    <property type="entry name" value="MINI-CHROMOSOME MAINTENANCE COMPLEX-BINDING PROTEIN"/>
    <property type="match status" value="1"/>
</dbReference>
<dbReference type="Pfam" id="PF09739">
    <property type="entry name" value="MCM_bind"/>
    <property type="match status" value="2"/>
</dbReference>
<evidence type="ECO:0000256" key="1">
    <source>
        <dbReference type="ARBA" id="ARBA00004123"/>
    </source>
</evidence>
<keyword evidence="4" id="KW-1185">Reference proteome</keyword>